<dbReference type="PANTHER" id="PTHR43437">
    <property type="entry name" value="HYDROXYACYL-THIOESTER DEHYDRATASE TYPE 2, MITOCHONDRIAL-RELATED"/>
    <property type="match status" value="1"/>
</dbReference>
<sequence>MDTLLNDTITPTLIENVTYDELQIGSSAGFIRTVTRKDIAIFAALSGDVNPAHLDDEFAAASMFNGVVAHGMITAGFISTILGTMLPGPGAIYLSQSLRFCCPVKPGDRITVTVTVTAKDDEKKRVTLDCRCLNQDGTDVVVGTALVIAPVERIVRQRPDLPELQVLHQERHQALPRQSHTVPA</sequence>
<gene>
    <name evidence="3" type="ORF">HNR60_001357</name>
</gene>
<dbReference type="InterPro" id="IPR002539">
    <property type="entry name" value="MaoC-like_dom"/>
</dbReference>
<keyword evidence="4" id="KW-1185">Reference proteome</keyword>
<dbReference type="GO" id="GO:0006633">
    <property type="term" value="P:fatty acid biosynthetic process"/>
    <property type="evidence" value="ECO:0007669"/>
    <property type="project" value="TreeGrafter"/>
</dbReference>
<dbReference type="EMBL" id="JACHIH010000005">
    <property type="protein sequence ID" value="MBB5046609.1"/>
    <property type="molecule type" value="Genomic_DNA"/>
</dbReference>
<evidence type="ECO:0000313" key="4">
    <source>
        <dbReference type="Proteomes" id="UP000542353"/>
    </source>
</evidence>
<keyword evidence="1" id="KW-0456">Lyase</keyword>
<evidence type="ECO:0000313" key="3">
    <source>
        <dbReference type="EMBL" id="MBB5046609.1"/>
    </source>
</evidence>
<accession>A0A7W8DXU8</accession>
<name>A0A7W8DXU8_9BRAD</name>
<reference evidence="3 4" key="1">
    <citation type="submission" date="2020-08" db="EMBL/GenBank/DDBJ databases">
        <title>Genomic Encyclopedia of Type Strains, Phase IV (KMG-IV): sequencing the most valuable type-strain genomes for metagenomic binning, comparative biology and taxonomic classification.</title>
        <authorList>
            <person name="Goeker M."/>
        </authorList>
    </citation>
    <scope>NUCLEOTIDE SEQUENCE [LARGE SCALE GENOMIC DNA]</scope>
    <source>
        <strain evidence="3 4">DSM 12706</strain>
    </source>
</reference>
<dbReference type="AlphaFoldDB" id="A0A7W8DXU8"/>
<dbReference type="FunFam" id="3.10.129.10:FF:000042">
    <property type="entry name" value="MaoC domain protein dehydratase"/>
    <property type="match status" value="1"/>
</dbReference>
<dbReference type="RefSeq" id="WP_184255694.1">
    <property type="nucleotide sequence ID" value="NZ_JACHIH010000005.1"/>
</dbReference>
<dbReference type="CDD" id="cd03449">
    <property type="entry name" value="R_hydratase"/>
    <property type="match status" value="1"/>
</dbReference>
<dbReference type="SUPFAM" id="SSF54637">
    <property type="entry name" value="Thioesterase/thiol ester dehydrase-isomerase"/>
    <property type="match status" value="1"/>
</dbReference>
<dbReference type="PANTHER" id="PTHR43437:SF3">
    <property type="entry name" value="HYDROXYACYL-THIOESTER DEHYDRATASE TYPE 2, MITOCHONDRIAL"/>
    <property type="match status" value="1"/>
</dbReference>
<feature type="domain" description="MaoC-like" evidence="2">
    <location>
        <begin position="32"/>
        <end position="125"/>
    </location>
</feature>
<dbReference type="Gene3D" id="3.10.129.10">
    <property type="entry name" value="Hotdog Thioesterase"/>
    <property type="match status" value="1"/>
</dbReference>
<organism evidence="3 4">
    <name type="scientific">Rhodopseudomonas rhenobacensis</name>
    <dbReference type="NCBI Taxonomy" id="87461"/>
    <lineage>
        <taxon>Bacteria</taxon>
        <taxon>Pseudomonadati</taxon>
        <taxon>Pseudomonadota</taxon>
        <taxon>Alphaproteobacteria</taxon>
        <taxon>Hyphomicrobiales</taxon>
        <taxon>Nitrobacteraceae</taxon>
        <taxon>Rhodopseudomonas</taxon>
    </lineage>
</organism>
<dbReference type="Proteomes" id="UP000542353">
    <property type="component" value="Unassembled WGS sequence"/>
</dbReference>
<dbReference type="Pfam" id="PF01575">
    <property type="entry name" value="MaoC_dehydratas"/>
    <property type="match status" value="1"/>
</dbReference>
<comment type="caution">
    <text evidence="3">The sequence shown here is derived from an EMBL/GenBank/DDBJ whole genome shotgun (WGS) entry which is preliminary data.</text>
</comment>
<dbReference type="InterPro" id="IPR050965">
    <property type="entry name" value="UPF0336/Enoyl-CoA_hydratase"/>
</dbReference>
<dbReference type="InterPro" id="IPR029069">
    <property type="entry name" value="HotDog_dom_sf"/>
</dbReference>
<dbReference type="GO" id="GO:0019171">
    <property type="term" value="F:(3R)-hydroxyacyl-[acyl-carrier-protein] dehydratase activity"/>
    <property type="evidence" value="ECO:0007669"/>
    <property type="project" value="TreeGrafter"/>
</dbReference>
<evidence type="ECO:0000256" key="1">
    <source>
        <dbReference type="ARBA" id="ARBA00023239"/>
    </source>
</evidence>
<evidence type="ECO:0000259" key="2">
    <source>
        <dbReference type="Pfam" id="PF01575"/>
    </source>
</evidence>
<proteinExistence type="predicted"/>
<protein>
    <submittedName>
        <fullName evidence="3">Acyl dehydratase</fullName>
    </submittedName>
</protein>